<proteinExistence type="predicted"/>
<protein>
    <submittedName>
        <fullName evidence="1">Uncharacterized protein</fullName>
    </submittedName>
</protein>
<gene>
    <name evidence="1" type="ORF">ARMOST_13512</name>
</gene>
<reference evidence="2" key="1">
    <citation type="journal article" date="2017" name="Nat. Ecol. Evol.">
        <title>Genome expansion and lineage-specific genetic innovations in the forest pathogenic fungi Armillaria.</title>
        <authorList>
            <person name="Sipos G."/>
            <person name="Prasanna A.N."/>
            <person name="Walter M.C."/>
            <person name="O'Connor E."/>
            <person name="Balint B."/>
            <person name="Krizsan K."/>
            <person name="Kiss B."/>
            <person name="Hess J."/>
            <person name="Varga T."/>
            <person name="Slot J."/>
            <person name="Riley R."/>
            <person name="Boka B."/>
            <person name="Rigling D."/>
            <person name="Barry K."/>
            <person name="Lee J."/>
            <person name="Mihaltcheva S."/>
            <person name="LaButti K."/>
            <person name="Lipzen A."/>
            <person name="Waldron R."/>
            <person name="Moloney N.M."/>
            <person name="Sperisen C."/>
            <person name="Kredics L."/>
            <person name="Vagvoelgyi C."/>
            <person name="Patrignani A."/>
            <person name="Fitzpatrick D."/>
            <person name="Nagy I."/>
            <person name="Doyle S."/>
            <person name="Anderson J.B."/>
            <person name="Grigoriev I.V."/>
            <person name="Gueldener U."/>
            <person name="Muensterkoetter M."/>
            <person name="Nagy L.G."/>
        </authorList>
    </citation>
    <scope>NUCLEOTIDE SEQUENCE [LARGE SCALE GENOMIC DNA]</scope>
    <source>
        <strain evidence="2">C18/9</strain>
    </source>
</reference>
<dbReference type="EMBL" id="FUEG01000011">
    <property type="protein sequence ID" value="SJL10128.1"/>
    <property type="molecule type" value="Genomic_DNA"/>
</dbReference>
<organism evidence="1 2">
    <name type="scientific">Armillaria ostoyae</name>
    <name type="common">Armillaria root rot fungus</name>
    <dbReference type="NCBI Taxonomy" id="47428"/>
    <lineage>
        <taxon>Eukaryota</taxon>
        <taxon>Fungi</taxon>
        <taxon>Dikarya</taxon>
        <taxon>Basidiomycota</taxon>
        <taxon>Agaricomycotina</taxon>
        <taxon>Agaricomycetes</taxon>
        <taxon>Agaricomycetidae</taxon>
        <taxon>Agaricales</taxon>
        <taxon>Marasmiineae</taxon>
        <taxon>Physalacriaceae</taxon>
        <taxon>Armillaria</taxon>
    </lineage>
</organism>
<accession>A0A284RN07</accession>
<evidence type="ECO:0000313" key="2">
    <source>
        <dbReference type="Proteomes" id="UP000219338"/>
    </source>
</evidence>
<dbReference type="AlphaFoldDB" id="A0A284RN07"/>
<sequence length="104" mass="11472">MAKTTTTHATPPAMATSFPLPWKEASVFAEANTEEAERGEDSWDWEGWLKIVSDSIRIIEPETSTVCGTLVVIDWTSRVVMGKDAWESTTLGKGTRKPAVVYPD</sequence>
<evidence type="ECO:0000313" key="1">
    <source>
        <dbReference type="EMBL" id="SJL10128.1"/>
    </source>
</evidence>
<name>A0A284RN07_ARMOS</name>
<dbReference type="Proteomes" id="UP000219338">
    <property type="component" value="Unassembled WGS sequence"/>
</dbReference>
<keyword evidence="2" id="KW-1185">Reference proteome</keyword>